<dbReference type="Proteomes" id="UP000593802">
    <property type="component" value="Chromosome"/>
</dbReference>
<feature type="transmembrane region" description="Helical" evidence="1">
    <location>
        <begin position="33"/>
        <end position="52"/>
    </location>
</feature>
<name>A0A7I8D7Q8_9BACL</name>
<feature type="transmembrane region" description="Helical" evidence="1">
    <location>
        <begin position="59"/>
        <end position="79"/>
    </location>
</feature>
<evidence type="ECO:0000313" key="2">
    <source>
        <dbReference type="EMBL" id="BCJ85039.1"/>
    </source>
</evidence>
<sequence>MKSYLYLKPLLLWKDPFYWFPIFHIDSDWLKSIFPALVKAGIIGLLVAMAGLSKHRKDSLLITCVLVYFTLLYSMYFVMDRYNEPLMPLIFLGMALGARVVLRW</sequence>
<dbReference type="EMBL" id="AP023366">
    <property type="protein sequence ID" value="BCJ85039.1"/>
    <property type="molecule type" value="Genomic_DNA"/>
</dbReference>
<accession>A0A7I8D7Q8</accession>
<protein>
    <recommendedName>
        <fullName evidence="4">Glycosyltransferase RgtA/B/C/D-like domain-containing protein</fullName>
    </recommendedName>
</protein>
<evidence type="ECO:0000256" key="1">
    <source>
        <dbReference type="SAM" id="Phobius"/>
    </source>
</evidence>
<keyword evidence="1" id="KW-0812">Transmembrane</keyword>
<gene>
    <name evidence="2" type="ORF">skT53_00240</name>
</gene>
<feature type="transmembrane region" description="Helical" evidence="1">
    <location>
        <begin position="85"/>
        <end position="102"/>
    </location>
</feature>
<keyword evidence="1" id="KW-1133">Transmembrane helix</keyword>
<evidence type="ECO:0000313" key="3">
    <source>
        <dbReference type="Proteomes" id="UP000593802"/>
    </source>
</evidence>
<dbReference type="RefSeq" id="WP_200759209.1">
    <property type="nucleotide sequence ID" value="NZ_AP023366.1"/>
</dbReference>
<organism evidence="2 3">
    <name type="scientific">Effusibacillus dendaii</name>
    <dbReference type="NCBI Taxonomy" id="2743772"/>
    <lineage>
        <taxon>Bacteria</taxon>
        <taxon>Bacillati</taxon>
        <taxon>Bacillota</taxon>
        <taxon>Bacilli</taxon>
        <taxon>Bacillales</taxon>
        <taxon>Alicyclobacillaceae</taxon>
        <taxon>Effusibacillus</taxon>
    </lineage>
</organism>
<reference evidence="2 3" key="1">
    <citation type="submission" date="2020-08" db="EMBL/GenBank/DDBJ databases">
        <title>Complete Genome Sequence of Effusibacillus dendaii Strain skT53, Isolated from Farmland soil.</title>
        <authorList>
            <person name="Konishi T."/>
            <person name="Kawasaki H."/>
        </authorList>
    </citation>
    <scope>NUCLEOTIDE SEQUENCE [LARGE SCALE GENOMIC DNA]</scope>
    <source>
        <strain evidence="3">skT53</strain>
    </source>
</reference>
<dbReference type="KEGG" id="eff:skT53_00240"/>
<dbReference type="AlphaFoldDB" id="A0A7I8D7Q8"/>
<proteinExistence type="predicted"/>
<evidence type="ECO:0008006" key="4">
    <source>
        <dbReference type="Google" id="ProtNLM"/>
    </source>
</evidence>
<keyword evidence="3" id="KW-1185">Reference proteome</keyword>
<keyword evidence="1" id="KW-0472">Membrane</keyword>